<sequence length="69" mass="6828">VGPLVVAPAAPASADPPARPTEPPSGTPAAGVAPVRITLITGDQVDLVQAAPGRVTASVRRGPGRERIT</sequence>
<protein>
    <submittedName>
        <fullName evidence="2">Uncharacterized protein</fullName>
    </submittedName>
</protein>
<evidence type="ECO:0000313" key="3">
    <source>
        <dbReference type="Proteomes" id="UP000248333"/>
    </source>
</evidence>
<feature type="non-terminal residue" evidence="2">
    <location>
        <position position="1"/>
    </location>
</feature>
<gene>
    <name evidence="2" type="ORF">C7C45_32965</name>
</gene>
<evidence type="ECO:0000313" key="2">
    <source>
        <dbReference type="EMBL" id="PYC62393.1"/>
    </source>
</evidence>
<feature type="compositionally biased region" description="Pro residues" evidence="1">
    <location>
        <begin position="17"/>
        <end position="26"/>
    </location>
</feature>
<comment type="caution">
    <text evidence="2">The sequence shown here is derived from an EMBL/GenBank/DDBJ whole genome shotgun (WGS) entry which is preliminary data.</text>
</comment>
<feature type="region of interest" description="Disordered" evidence="1">
    <location>
        <begin position="1"/>
        <end position="31"/>
    </location>
</feature>
<reference evidence="2 3" key="1">
    <citation type="submission" date="2018-03" db="EMBL/GenBank/DDBJ databases">
        <title>Bioinformatic expansion and discovery of thiopeptide antibiotics.</title>
        <authorList>
            <person name="Schwalen C.J."/>
            <person name="Hudson G.A."/>
            <person name="Mitchell D.A."/>
        </authorList>
    </citation>
    <scope>NUCLEOTIDE SEQUENCE [LARGE SCALE GENOMIC DNA]</scope>
    <source>
        <strain evidence="2 3">NRRL 8041</strain>
    </source>
</reference>
<accession>A0A318N9Y1</accession>
<feature type="non-terminal residue" evidence="2">
    <location>
        <position position="69"/>
    </location>
</feature>
<feature type="compositionally biased region" description="Low complexity" evidence="1">
    <location>
        <begin position="1"/>
        <end position="16"/>
    </location>
</feature>
<evidence type="ECO:0000256" key="1">
    <source>
        <dbReference type="SAM" id="MobiDB-lite"/>
    </source>
</evidence>
<dbReference type="EMBL" id="PYBV01000095">
    <property type="protein sequence ID" value="PYC62393.1"/>
    <property type="molecule type" value="Genomic_DNA"/>
</dbReference>
<dbReference type="AlphaFoldDB" id="A0A318N9Y1"/>
<organism evidence="2 3">
    <name type="scientific">Micromonospora arborensis</name>
    <dbReference type="NCBI Taxonomy" id="2116518"/>
    <lineage>
        <taxon>Bacteria</taxon>
        <taxon>Bacillati</taxon>
        <taxon>Actinomycetota</taxon>
        <taxon>Actinomycetes</taxon>
        <taxon>Micromonosporales</taxon>
        <taxon>Micromonosporaceae</taxon>
        <taxon>Micromonospora</taxon>
    </lineage>
</organism>
<keyword evidence="3" id="KW-1185">Reference proteome</keyword>
<dbReference type="Proteomes" id="UP000248333">
    <property type="component" value="Unassembled WGS sequence"/>
</dbReference>
<dbReference type="RefSeq" id="WP_146247489.1">
    <property type="nucleotide sequence ID" value="NZ_PYBV01000095.1"/>
</dbReference>
<name>A0A318N9Y1_9ACTN</name>
<proteinExistence type="predicted"/>